<dbReference type="Gene3D" id="1.10.10.2910">
    <property type="match status" value="1"/>
</dbReference>
<organism evidence="1 2">
    <name type="scientific">Chitinophaga rhizophila</name>
    <dbReference type="NCBI Taxonomy" id="2866212"/>
    <lineage>
        <taxon>Bacteria</taxon>
        <taxon>Pseudomonadati</taxon>
        <taxon>Bacteroidota</taxon>
        <taxon>Chitinophagia</taxon>
        <taxon>Chitinophagales</taxon>
        <taxon>Chitinophagaceae</taxon>
        <taxon>Chitinophaga</taxon>
    </lineage>
</organism>
<keyword evidence="2" id="KW-1185">Reference proteome</keyword>
<sequence>MSLKKAKMALSSFQNLKRTKKAGMSNHEIDTLLKGLFQPQSLRELFERKLKDLDMSATAVAGLLDMQHRALTGILDGTQKTVDYTYFIKLASFLQLPREKVVELYMLALESNFPTTTVSPEKVQFIKNNFDLAALRKAGFIDSVTDFQQIEKRLLDRLGLKSIFEYRPQRGDVAFSAGLIQPKNQMIRSTWITAATAIFDDLANPYPYNRQHLIEYFPQIRWYSTNLERGLTDVIRNLYRIGITVIYMPPLPTLHLRGATFAVDDKPCIVLTNYRGYYATLWFALIHELYHVLFDWDDIRINCYHLTDEDSNELSVQHREELANDFAREYLFPKEKTSALKRHINDHKYINEVARTNHVHPSLIYVFDAFDSGTGDRRAWGRAKLLDPTADVAVGNLKFPWESKESREDMVRKLKQEVYI</sequence>
<evidence type="ECO:0000313" key="2">
    <source>
        <dbReference type="Proteomes" id="UP000812961"/>
    </source>
</evidence>
<proteinExistence type="predicted"/>
<evidence type="ECO:0000313" key="1">
    <source>
        <dbReference type="EMBL" id="MBW8683426.1"/>
    </source>
</evidence>
<protein>
    <submittedName>
        <fullName evidence="1">ImmA/IrrE family metallo-endopeptidase</fullName>
    </submittedName>
</protein>
<dbReference type="RefSeq" id="WP_220248647.1">
    <property type="nucleotide sequence ID" value="NZ_JAICCF010000001.1"/>
</dbReference>
<accession>A0ABS7G6Z9</accession>
<gene>
    <name evidence="1" type="ORF">K1Y79_03690</name>
</gene>
<dbReference type="EMBL" id="JAICCF010000001">
    <property type="protein sequence ID" value="MBW8683426.1"/>
    <property type="molecule type" value="Genomic_DNA"/>
</dbReference>
<name>A0ABS7G6Z9_9BACT</name>
<reference evidence="1 2" key="1">
    <citation type="submission" date="2021-08" db="EMBL/GenBank/DDBJ databases">
        <title>The genome sequence of Chitinophaga sp. B61.</title>
        <authorList>
            <person name="Zhang X."/>
        </authorList>
    </citation>
    <scope>NUCLEOTIDE SEQUENCE [LARGE SCALE GENOMIC DNA]</scope>
    <source>
        <strain evidence="1 2">B61</strain>
    </source>
</reference>
<comment type="caution">
    <text evidence="1">The sequence shown here is derived from an EMBL/GenBank/DDBJ whole genome shotgun (WGS) entry which is preliminary data.</text>
</comment>
<dbReference type="Proteomes" id="UP000812961">
    <property type="component" value="Unassembled WGS sequence"/>
</dbReference>